<protein>
    <submittedName>
        <fullName evidence="1">Uncharacterized protein</fullName>
    </submittedName>
</protein>
<reference evidence="1" key="1">
    <citation type="submission" date="2022-01" db="EMBL/GenBank/DDBJ databases">
        <authorList>
            <person name="Karlyshev A.V."/>
            <person name="Jaspars M."/>
        </authorList>
    </citation>
    <scope>NUCLEOTIDE SEQUENCE</scope>
    <source>
        <strain evidence="1">AGSA3-2</strain>
    </source>
</reference>
<dbReference type="AlphaFoldDB" id="A0A9Q3W950"/>
<gene>
    <name evidence="1" type="ORF">LZG35_19345</name>
</gene>
<name>A0A9Q3W950_9GAMM</name>
<proteinExistence type="predicted"/>
<sequence length="128" mass="13790">MDAMEQGNRRLFRKGMGVVGGQWWRWGAGIACSLLMSQVLASDGQVRFRGKIAVATCEVGVPAASGGAVPVSSCERIRQEVADPMVLMNTPSPHMSWHRLDGSIITGDVETIVSQAADTPTILYLNYP</sequence>
<evidence type="ECO:0000313" key="1">
    <source>
        <dbReference type="EMBL" id="MCE7510799.1"/>
    </source>
</evidence>
<evidence type="ECO:0000313" key="2">
    <source>
        <dbReference type="Proteomes" id="UP001107961"/>
    </source>
</evidence>
<dbReference type="EMBL" id="JAJVKT010000030">
    <property type="protein sequence ID" value="MCE7510799.1"/>
    <property type="molecule type" value="Genomic_DNA"/>
</dbReference>
<dbReference type="RefSeq" id="WP_022993530.1">
    <property type="nucleotide sequence ID" value="NZ_CP102389.1"/>
</dbReference>
<comment type="caution">
    <text evidence="1">The sequence shown here is derived from an EMBL/GenBank/DDBJ whole genome shotgun (WGS) entry which is preliminary data.</text>
</comment>
<dbReference type="Proteomes" id="UP001107961">
    <property type="component" value="Unassembled WGS sequence"/>
</dbReference>
<organism evidence="1 2">
    <name type="scientific">Alloalcanivorax xenomutans</name>
    <dbReference type="NCBI Taxonomy" id="1094342"/>
    <lineage>
        <taxon>Bacteria</taxon>
        <taxon>Pseudomonadati</taxon>
        <taxon>Pseudomonadota</taxon>
        <taxon>Gammaproteobacteria</taxon>
        <taxon>Oceanospirillales</taxon>
        <taxon>Alcanivoracaceae</taxon>
        <taxon>Alloalcanivorax</taxon>
    </lineage>
</organism>
<accession>A0A9Q3W950</accession>
<keyword evidence="2" id="KW-1185">Reference proteome</keyword>